<name>A0A7W9ERZ1_9SPHN</name>
<evidence type="ECO:0000313" key="7">
    <source>
        <dbReference type="Proteomes" id="UP000537161"/>
    </source>
</evidence>
<evidence type="ECO:0000313" key="6">
    <source>
        <dbReference type="EMBL" id="MBB5708119.1"/>
    </source>
</evidence>
<keyword evidence="4" id="KW-0460">Magnesium</keyword>
<dbReference type="CDD" id="cd04666">
    <property type="entry name" value="NUDIX_DIPP2_like_Nudt4"/>
    <property type="match status" value="1"/>
</dbReference>
<accession>A0A7W9ERZ1</accession>
<evidence type="ECO:0000259" key="5">
    <source>
        <dbReference type="PROSITE" id="PS51462"/>
    </source>
</evidence>
<evidence type="ECO:0000256" key="4">
    <source>
        <dbReference type="ARBA" id="ARBA00022842"/>
    </source>
</evidence>
<dbReference type="GO" id="GO:0046872">
    <property type="term" value="F:metal ion binding"/>
    <property type="evidence" value="ECO:0007669"/>
    <property type="project" value="UniProtKB-KW"/>
</dbReference>
<dbReference type="InterPro" id="IPR015797">
    <property type="entry name" value="NUDIX_hydrolase-like_dom_sf"/>
</dbReference>
<comment type="cofactor">
    <cofactor evidence="1">
        <name>Mg(2+)</name>
        <dbReference type="ChEBI" id="CHEBI:18420"/>
    </cofactor>
</comment>
<dbReference type="Gene3D" id="3.90.79.10">
    <property type="entry name" value="Nucleoside Triphosphate Pyrophosphohydrolase"/>
    <property type="match status" value="1"/>
</dbReference>
<sequence>MSGDLEYLLISSRETGRWVIPKGWPKKGRPGWRTAEEEAYEEAGILGRISQASIGRYRYIKWMPDRLVLCSVTLFPLRVDTELDNWPEQGERNCMWASRGAAAVLVDEPDLAEIMRQTNLSREGSPL</sequence>
<dbReference type="RefSeq" id="WP_221235237.1">
    <property type="nucleotide sequence ID" value="NZ_JACIJH010000015.1"/>
</dbReference>
<dbReference type="PANTHER" id="PTHR12629">
    <property type="entry name" value="DIPHOSPHOINOSITOL POLYPHOSPHATE PHOSPHOHYDROLASE"/>
    <property type="match status" value="1"/>
</dbReference>
<dbReference type="Proteomes" id="UP000537161">
    <property type="component" value="Unassembled WGS sequence"/>
</dbReference>
<dbReference type="InterPro" id="IPR047198">
    <property type="entry name" value="DDP-like_NUDIX"/>
</dbReference>
<dbReference type="PANTHER" id="PTHR12629:SF0">
    <property type="entry name" value="DIPHOSPHOINOSITOL-POLYPHOSPHATE DIPHOSPHATASE"/>
    <property type="match status" value="1"/>
</dbReference>
<dbReference type="PROSITE" id="PS51462">
    <property type="entry name" value="NUDIX"/>
    <property type="match status" value="1"/>
</dbReference>
<dbReference type="GO" id="GO:0016462">
    <property type="term" value="F:pyrophosphatase activity"/>
    <property type="evidence" value="ECO:0007669"/>
    <property type="project" value="InterPro"/>
</dbReference>
<organism evidence="6 7">
    <name type="scientific">Sphingopyxis panaciterrulae</name>
    <dbReference type="NCBI Taxonomy" id="462372"/>
    <lineage>
        <taxon>Bacteria</taxon>
        <taxon>Pseudomonadati</taxon>
        <taxon>Pseudomonadota</taxon>
        <taxon>Alphaproteobacteria</taxon>
        <taxon>Sphingomonadales</taxon>
        <taxon>Sphingomonadaceae</taxon>
        <taxon>Sphingopyxis</taxon>
    </lineage>
</organism>
<keyword evidence="7" id="KW-1185">Reference proteome</keyword>
<evidence type="ECO:0000256" key="3">
    <source>
        <dbReference type="ARBA" id="ARBA00022801"/>
    </source>
</evidence>
<reference evidence="6 7" key="1">
    <citation type="submission" date="2020-08" db="EMBL/GenBank/DDBJ databases">
        <title>Genomic Encyclopedia of Type Strains, Phase IV (KMG-IV): sequencing the most valuable type-strain genomes for metagenomic binning, comparative biology and taxonomic classification.</title>
        <authorList>
            <person name="Goeker M."/>
        </authorList>
    </citation>
    <scope>NUCLEOTIDE SEQUENCE [LARGE SCALE GENOMIC DNA]</scope>
    <source>
        <strain evidence="6 7">DSM 27163</strain>
    </source>
</reference>
<dbReference type="AlphaFoldDB" id="A0A7W9ERZ1"/>
<dbReference type="InterPro" id="IPR000086">
    <property type="entry name" value="NUDIX_hydrolase_dom"/>
</dbReference>
<dbReference type="SUPFAM" id="SSF55811">
    <property type="entry name" value="Nudix"/>
    <property type="match status" value="1"/>
</dbReference>
<proteinExistence type="predicted"/>
<dbReference type="GO" id="GO:0005737">
    <property type="term" value="C:cytoplasm"/>
    <property type="evidence" value="ECO:0007669"/>
    <property type="project" value="TreeGrafter"/>
</dbReference>
<keyword evidence="3" id="KW-0378">Hydrolase</keyword>
<protein>
    <submittedName>
        <fullName evidence="6">8-oxo-dGTP pyrophosphatase MutT (NUDIX family)</fullName>
    </submittedName>
</protein>
<evidence type="ECO:0000256" key="2">
    <source>
        <dbReference type="ARBA" id="ARBA00022723"/>
    </source>
</evidence>
<comment type="caution">
    <text evidence="6">The sequence shown here is derived from an EMBL/GenBank/DDBJ whole genome shotgun (WGS) entry which is preliminary data.</text>
</comment>
<keyword evidence="2" id="KW-0479">Metal-binding</keyword>
<dbReference type="EMBL" id="JACIJH010000015">
    <property type="protein sequence ID" value="MBB5708119.1"/>
    <property type="molecule type" value="Genomic_DNA"/>
</dbReference>
<feature type="domain" description="Nudix hydrolase" evidence="5">
    <location>
        <begin position="1"/>
        <end position="119"/>
    </location>
</feature>
<evidence type="ECO:0000256" key="1">
    <source>
        <dbReference type="ARBA" id="ARBA00001946"/>
    </source>
</evidence>
<gene>
    <name evidence="6" type="ORF">FHR21_003498</name>
</gene>